<dbReference type="GeneID" id="10536248"/>
<gene>
    <name evidence="1" type="ORF">PGTG_07261</name>
</gene>
<evidence type="ECO:0000313" key="1">
    <source>
        <dbReference type="EMBL" id="EFP81009.2"/>
    </source>
</evidence>
<dbReference type="InParanoid" id="E3KA27"/>
<dbReference type="AlphaFoldDB" id="E3KA27"/>
<dbReference type="KEGG" id="pgr:PGTG_07261"/>
<keyword evidence="2" id="KW-1185">Reference proteome</keyword>
<sequence>MLHLPKILFLRPGATRTRGCFRDRWHLAKTAVLPTGGPSRKGLLLRPDSGGTSRKSFFLQLDASRERASFRDRWVALQPGPPRERGSFGDLGHLPQQALLATGGTSPASQSAKRASFWRGAPFM</sequence>
<reference key="1">
    <citation type="submission" date="2007-01" db="EMBL/GenBank/DDBJ databases">
        <title>The Genome Sequence of Puccinia graminis f. sp. tritici Strain CRL 75-36-700-3.</title>
        <authorList>
            <consortium name="The Broad Institute Genome Sequencing Platform"/>
            <person name="Birren B."/>
            <person name="Lander E."/>
            <person name="Galagan J."/>
            <person name="Nusbaum C."/>
            <person name="Devon K."/>
            <person name="Cuomo C."/>
            <person name="Jaffe D."/>
            <person name="Butler J."/>
            <person name="Alvarez P."/>
            <person name="Gnerre S."/>
            <person name="Grabherr M."/>
            <person name="Mauceli E."/>
            <person name="Brockman W."/>
            <person name="Young S."/>
            <person name="LaButti K."/>
            <person name="Sykes S."/>
            <person name="DeCaprio D."/>
            <person name="Crawford M."/>
            <person name="Koehrsen M."/>
            <person name="Engels R."/>
            <person name="Montgomery P."/>
            <person name="Pearson M."/>
            <person name="Howarth C."/>
            <person name="Larson L."/>
            <person name="White J."/>
            <person name="Zeng Q."/>
            <person name="Kodira C."/>
            <person name="Yandava C."/>
            <person name="Alvarado L."/>
            <person name="O'Leary S."/>
            <person name="Szabo L."/>
            <person name="Dean R."/>
            <person name="Schein J."/>
        </authorList>
    </citation>
    <scope>NUCLEOTIDE SEQUENCE</scope>
    <source>
        <strain>CRL 75-36-700-3</strain>
    </source>
</reference>
<evidence type="ECO:0000313" key="2">
    <source>
        <dbReference type="Proteomes" id="UP000008783"/>
    </source>
</evidence>
<proteinExistence type="predicted"/>
<name>E3KA27_PUCGT</name>
<dbReference type="RefSeq" id="XP_003325428.2">
    <property type="nucleotide sequence ID" value="XM_003325380.2"/>
</dbReference>
<dbReference type="Proteomes" id="UP000008783">
    <property type="component" value="Unassembled WGS sequence"/>
</dbReference>
<reference evidence="2" key="2">
    <citation type="journal article" date="2011" name="Proc. Natl. Acad. Sci. U.S.A.">
        <title>Obligate biotrophy features unraveled by the genomic analysis of rust fungi.</title>
        <authorList>
            <person name="Duplessis S."/>
            <person name="Cuomo C.A."/>
            <person name="Lin Y.-C."/>
            <person name="Aerts A."/>
            <person name="Tisserant E."/>
            <person name="Veneault-Fourrey C."/>
            <person name="Joly D.L."/>
            <person name="Hacquard S."/>
            <person name="Amselem J."/>
            <person name="Cantarel B.L."/>
            <person name="Chiu R."/>
            <person name="Coutinho P.M."/>
            <person name="Feau N."/>
            <person name="Field M."/>
            <person name="Frey P."/>
            <person name="Gelhaye E."/>
            <person name="Goldberg J."/>
            <person name="Grabherr M.G."/>
            <person name="Kodira C.D."/>
            <person name="Kohler A."/>
            <person name="Kuees U."/>
            <person name="Lindquist E.A."/>
            <person name="Lucas S.M."/>
            <person name="Mago R."/>
            <person name="Mauceli E."/>
            <person name="Morin E."/>
            <person name="Murat C."/>
            <person name="Pangilinan J.L."/>
            <person name="Park R."/>
            <person name="Pearson M."/>
            <person name="Quesneville H."/>
            <person name="Rouhier N."/>
            <person name="Sakthikumar S."/>
            <person name="Salamov A.A."/>
            <person name="Schmutz J."/>
            <person name="Selles B."/>
            <person name="Shapiro H."/>
            <person name="Tanguay P."/>
            <person name="Tuskan G.A."/>
            <person name="Henrissat B."/>
            <person name="Van de Peer Y."/>
            <person name="Rouze P."/>
            <person name="Ellis J.G."/>
            <person name="Dodds P.N."/>
            <person name="Schein J.E."/>
            <person name="Zhong S."/>
            <person name="Hamelin R.C."/>
            <person name="Grigoriev I.V."/>
            <person name="Szabo L.J."/>
            <person name="Martin F."/>
        </authorList>
    </citation>
    <scope>NUCLEOTIDE SEQUENCE [LARGE SCALE GENOMIC DNA]</scope>
    <source>
        <strain evidence="2">CRL 75-36-700-3 / race SCCL</strain>
    </source>
</reference>
<dbReference type="EMBL" id="DS178277">
    <property type="protein sequence ID" value="EFP81009.2"/>
    <property type="molecule type" value="Genomic_DNA"/>
</dbReference>
<accession>E3KA27</accession>
<organism evidence="1 2">
    <name type="scientific">Puccinia graminis f. sp. tritici (strain CRL 75-36-700-3 / race SCCL)</name>
    <name type="common">Black stem rust fungus</name>
    <dbReference type="NCBI Taxonomy" id="418459"/>
    <lineage>
        <taxon>Eukaryota</taxon>
        <taxon>Fungi</taxon>
        <taxon>Dikarya</taxon>
        <taxon>Basidiomycota</taxon>
        <taxon>Pucciniomycotina</taxon>
        <taxon>Pucciniomycetes</taxon>
        <taxon>Pucciniales</taxon>
        <taxon>Pucciniaceae</taxon>
        <taxon>Puccinia</taxon>
    </lineage>
</organism>
<dbReference type="VEuPathDB" id="FungiDB:PGTG_07261"/>
<protein>
    <submittedName>
        <fullName evidence="1">Uncharacterized protein</fullName>
    </submittedName>
</protein>
<dbReference type="HOGENOM" id="CLU_2005016_0_0_1"/>